<evidence type="ECO:0000313" key="15">
    <source>
        <dbReference type="Proteomes" id="UP001175261"/>
    </source>
</evidence>
<dbReference type="AlphaFoldDB" id="A0AA39GEA6"/>
<dbReference type="GO" id="GO:0050178">
    <property type="term" value="F:phenylpyruvate tautomerase activity"/>
    <property type="evidence" value="ECO:0007669"/>
    <property type="project" value="UniProtKB-EC"/>
</dbReference>
<evidence type="ECO:0000256" key="2">
    <source>
        <dbReference type="ARBA" id="ARBA00005851"/>
    </source>
</evidence>
<feature type="region of interest" description="Disordered" evidence="13">
    <location>
        <begin position="1"/>
        <end position="95"/>
    </location>
</feature>
<evidence type="ECO:0000256" key="12">
    <source>
        <dbReference type="ARBA" id="ARBA00042730"/>
    </source>
</evidence>
<feature type="region of interest" description="Disordered" evidence="13">
    <location>
        <begin position="234"/>
        <end position="266"/>
    </location>
</feature>
<evidence type="ECO:0000256" key="10">
    <source>
        <dbReference type="ARBA" id="ARBA00041631"/>
    </source>
</evidence>
<comment type="caution">
    <text evidence="14">The sequence shown here is derived from an EMBL/GenBank/DDBJ whole genome shotgun (WGS) entry which is preliminary data.</text>
</comment>
<accession>A0AA39GEA6</accession>
<evidence type="ECO:0000256" key="4">
    <source>
        <dbReference type="ARBA" id="ARBA00022525"/>
    </source>
</evidence>
<evidence type="ECO:0000256" key="11">
    <source>
        <dbReference type="ARBA" id="ARBA00041912"/>
    </source>
</evidence>
<name>A0AA39GEA6_SARSR</name>
<dbReference type="Gene3D" id="3.30.429.10">
    <property type="entry name" value="Macrophage Migration Inhibitory Factor"/>
    <property type="match status" value="1"/>
</dbReference>
<keyword evidence="4" id="KW-0964">Secreted</keyword>
<gene>
    <name evidence="14" type="ORF">NLU13_6925</name>
</gene>
<feature type="compositionally biased region" description="Basic and acidic residues" evidence="13">
    <location>
        <begin position="238"/>
        <end position="258"/>
    </location>
</feature>
<keyword evidence="15" id="KW-1185">Reference proteome</keyword>
<dbReference type="InterPro" id="IPR001398">
    <property type="entry name" value="Macrophage_inhib_fac"/>
</dbReference>
<comment type="similarity">
    <text evidence="2">Belongs to the MIF family.</text>
</comment>
<evidence type="ECO:0000256" key="5">
    <source>
        <dbReference type="ARBA" id="ARBA00023235"/>
    </source>
</evidence>
<sequence>MIPQAEPLRPPTPSASSPDASSRPLPALPASSLPISTRRPTGSRKASPTASGTMKTNLEPVMEGDGRLLRDVHSPPPGDVRRLGRKASGPGLSKKRSQYFEEAFRPKTLAEKQEEGPQMSSFILAEVRTNVFIADEFNFITDLASHLSTRYNQPSTNIAISLQHGICLHFGGTFDPAYSIAIHAPHSLLQHATNRRNIALLQSHVEEAMRVGPSRGFVRFVPVSEECSGWKGNTIAGARERKRDEGTESVRDKVDGGGKEGQASPVQRKRAVRVCSRYAKNCTADHVADRTCYIVAVHQKITRQDWHT</sequence>
<evidence type="ECO:0000256" key="6">
    <source>
        <dbReference type="ARBA" id="ARBA00036735"/>
    </source>
</evidence>
<evidence type="ECO:0000256" key="9">
    <source>
        <dbReference type="ARBA" id="ARBA00039086"/>
    </source>
</evidence>
<comment type="catalytic activity">
    <reaction evidence="6">
        <text>3-phenylpyruvate = enol-phenylpyruvate</text>
        <dbReference type="Rhea" id="RHEA:17097"/>
        <dbReference type="ChEBI" id="CHEBI:16815"/>
        <dbReference type="ChEBI" id="CHEBI:18005"/>
        <dbReference type="EC" id="5.3.2.1"/>
    </reaction>
</comment>
<proteinExistence type="inferred from homology"/>
<dbReference type="PANTHER" id="PTHR11954">
    <property type="entry name" value="D-DOPACHROME DECARBOXYLASE"/>
    <property type="match status" value="1"/>
</dbReference>
<evidence type="ECO:0000256" key="1">
    <source>
        <dbReference type="ARBA" id="ARBA00004613"/>
    </source>
</evidence>
<comment type="catalytic activity">
    <reaction evidence="7">
        <text>L-dopachrome = 5,6-dihydroxyindole-2-carboxylate</text>
        <dbReference type="Rhea" id="RHEA:13041"/>
        <dbReference type="ChEBI" id="CHEBI:16875"/>
        <dbReference type="ChEBI" id="CHEBI:57509"/>
        <dbReference type="EC" id="5.3.3.12"/>
    </reaction>
</comment>
<evidence type="ECO:0000256" key="3">
    <source>
        <dbReference type="ARBA" id="ARBA00022514"/>
    </source>
</evidence>
<dbReference type="InterPro" id="IPR014347">
    <property type="entry name" value="Tautomerase/MIF_sf"/>
</dbReference>
<dbReference type="PANTHER" id="PTHR11954:SF6">
    <property type="entry name" value="MACROPHAGE MIGRATION INHIBITORY FACTOR"/>
    <property type="match status" value="1"/>
</dbReference>
<dbReference type="Proteomes" id="UP001175261">
    <property type="component" value="Unassembled WGS sequence"/>
</dbReference>
<organism evidence="14 15">
    <name type="scientific">Sarocladium strictum</name>
    <name type="common">Black bundle disease fungus</name>
    <name type="synonym">Acremonium strictum</name>
    <dbReference type="NCBI Taxonomy" id="5046"/>
    <lineage>
        <taxon>Eukaryota</taxon>
        <taxon>Fungi</taxon>
        <taxon>Dikarya</taxon>
        <taxon>Ascomycota</taxon>
        <taxon>Pezizomycotina</taxon>
        <taxon>Sordariomycetes</taxon>
        <taxon>Hypocreomycetidae</taxon>
        <taxon>Hypocreales</taxon>
        <taxon>Sarocladiaceae</taxon>
        <taxon>Sarocladium</taxon>
    </lineage>
</organism>
<reference evidence="14" key="1">
    <citation type="submission" date="2022-10" db="EMBL/GenBank/DDBJ databases">
        <title>Determination and structural analysis of whole genome sequence of Sarocladium strictum F4-1.</title>
        <authorList>
            <person name="Hu L."/>
            <person name="Jiang Y."/>
        </authorList>
    </citation>
    <scope>NUCLEOTIDE SEQUENCE</scope>
    <source>
        <strain evidence="14">F4-1</strain>
    </source>
</reference>
<evidence type="ECO:0000256" key="8">
    <source>
        <dbReference type="ARBA" id="ARBA00038932"/>
    </source>
</evidence>
<feature type="compositionally biased region" description="Low complexity" evidence="13">
    <location>
        <begin position="14"/>
        <end position="36"/>
    </location>
</feature>
<dbReference type="GO" id="GO:0004167">
    <property type="term" value="F:dopachrome isomerase activity"/>
    <property type="evidence" value="ECO:0007669"/>
    <property type="project" value="UniProtKB-EC"/>
</dbReference>
<evidence type="ECO:0000256" key="13">
    <source>
        <dbReference type="SAM" id="MobiDB-lite"/>
    </source>
</evidence>
<protein>
    <recommendedName>
        <fullName evidence="12">L-dopachrome isomerase</fullName>
        <ecNumber evidence="9">5.3.2.1</ecNumber>
        <ecNumber evidence="8">5.3.3.12</ecNumber>
    </recommendedName>
    <alternativeName>
        <fullName evidence="10">L-dopachrome tautomerase</fullName>
    </alternativeName>
    <alternativeName>
        <fullName evidence="11">Phenylpyruvate tautomerase</fullName>
    </alternativeName>
</protein>
<feature type="compositionally biased region" description="Basic and acidic residues" evidence="13">
    <location>
        <begin position="64"/>
        <end position="73"/>
    </location>
</feature>
<evidence type="ECO:0000313" key="14">
    <source>
        <dbReference type="EMBL" id="KAK0385748.1"/>
    </source>
</evidence>
<dbReference type="EC" id="5.3.3.12" evidence="8"/>
<evidence type="ECO:0000256" key="7">
    <source>
        <dbReference type="ARBA" id="ARBA00036823"/>
    </source>
</evidence>
<dbReference type="EMBL" id="JAPDFR010000006">
    <property type="protein sequence ID" value="KAK0385748.1"/>
    <property type="molecule type" value="Genomic_DNA"/>
</dbReference>
<feature type="compositionally biased region" description="Polar residues" evidence="13">
    <location>
        <begin position="38"/>
        <end position="56"/>
    </location>
</feature>
<dbReference type="EC" id="5.3.2.1" evidence="9"/>
<comment type="subcellular location">
    <subcellularLocation>
        <location evidence="1">Secreted</location>
    </subcellularLocation>
</comment>
<dbReference type="GO" id="GO:0005576">
    <property type="term" value="C:extracellular region"/>
    <property type="evidence" value="ECO:0007669"/>
    <property type="project" value="UniProtKB-SubCell"/>
</dbReference>
<dbReference type="Pfam" id="PF01187">
    <property type="entry name" value="MIF"/>
    <property type="match status" value="1"/>
</dbReference>
<keyword evidence="5" id="KW-0413">Isomerase</keyword>
<dbReference type="SUPFAM" id="SSF55331">
    <property type="entry name" value="Tautomerase/MIF"/>
    <property type="match status" value="1"/>
</dbReference>
<keyword evidence="3" id="KW-0202">Cytokine</keyword>